<organism evidence="1 2">
    <name type="scientific">Discina gigas</name>
    <dbReference type="NCBI Taxonomy" id="1032678"/>
    <lineage>
        <taxon>Eukaryota</taxon>
        <taxon>Fungi</taxon>
        <taxon>Dikarya</taxon>
        <taxon>Ascomycota</taxon>
        <taxon>Pezizomycotina</taxon>
        <taxon>Pezizomycetes</taxon>
        <taxon>Pezizales</taxon>
        <taxon>Discinaceae</taxon>
        <taxon>Discina</taxon>
    </lineage>
</organism>
<dbReference type="Proteomes" id="UP001447188">
    <property type="component" value="Unassembled WGS sequence"/>
</dbReference>
<keyword evidence="2" id="KW-1185">Reference proteome</keyword>
<reference evidence="1 2" key="1">
    <citation type="submission" date="2024-02" db="EMBL/GenBank/DDBJ databases">
        <title>Discinaceae phylogenomics.</title>
        <authorList>
            <person name="Dirks A.C."/>
            <person name="James T.Y."/>
        </authorList>
    </citation>
    <scope>NUCLEOTIDE SEQUENCE [LARGE SCALE GENOMIC DNA]</scope>
    <source>
        <strain evidence="1 2">ACD0624</strain>
    </source>
</reference>
<accession>A0ABR3GXD7</accession>
<sequence length="69" mass="7678">MLQSNAIIGGIRMCIFELVERFAAKDGGEDLRSHLGGDNSENFLHTVDTIYCQTFFSGGVNNETEKHIE</sequence>
<gene>
    <name evidence="1" type="ORF">Q9L58_000224</name>
</gene>
<proteinExistence type="predicted"/>
<protein>
    <submittedName>
        <fullName evidence="1">Uncharacterized protein</fullName>
    </submittedName>
</protein>
<dbReference type="EMBL" id="JBBBZM010000002">
    <property type="protein sequence ID" value="KAL0640560.1"/>
    <property type="molecule type" value="Genomic_DNA"/>
</dbReference>
<name>A0ABR3GXD7_9PEZI</name>
<evidence type="ECO:0000313" key="1">
    <source>
        <dbReference type="EMBL" id="KAL0640560.1"/>
    </source>
</evidence>
<evidence type="ECO:0000313" key="2">
    <source>
        <dbReference type="Proteomes" id="UP001447188"/>
    </source>
</evidence>
<comment type="caution">
    <text evidence="1">The sequence shown here is derived from an EMBL/GenBank/DDBJ whole genome shotgun (WGS) entry which is preliminary data.</text>
</comment>